<dbReference type="Pfam" id="PF09346">
    <property type="entry name" value="SMI1_KNR4"/>
    <property type="match status" value="1"/>
</dbReference>
<dbReference type="InterPro" id="IPR037883">
    <property type="entry name" value="Knr4/Smi1-like_sf"/>
</dbReference>
<feature type="transmembrane region" description="Helical" evidence="2">
    <location>
        <begin position="9"/>
        <end position="27"/>
    </location>
</feature>
<dbReference type="RefSeq" id="WP_137251368.1">
    <property type="nucleotide sequence ID" value="NZ_SZQA01000054.1"/>
</dbReference>
<evidence type="ECO:0000313" key="4">
    <source>
        <dbReference type="EMBL" id="TKK80796.1"/>
    </source>
</evidence>
<dbReference type="AlphaFoldDB" id="A0A4U3M0L7"/>
<dbReference type="InterPro" id="IPR018958">
    <property type="entry name" value="Knr4/Smi1-like_dom"/>
</dbReference>
<protein>
    <recommendedName>
        <fullName evidence="3">Knr4/Smi1-like domain-containing protein</fullName>
    </recommendedName>
</protein>
<dbReference type="OrthoDB" id="3287229at2"/>
<comment type="caution">
    <text evidence="4">The sequence shown here is derived from an EMBL/GenBank/DDBJ whole genome shotgun (WGS) entry which is preliminary data.</text>
</comment>
<feature type="region of interest" description="Disordered" evidence="1">
    <location>
        <begin position="36"/>
        <end position="59"/>
    </location>
</feature>
<dbReference type="SMART" id="SM00860">
    <property type="entry name" value="SMI1_KNR4"/>
    <property type="match status" value="1"/>
</dbReference>
<evidence type="ECO:0000256" key="2">
    <source>
        <dbReference type="SAM" id="Phobius"/>
    </source>
</evidence>
<keyword evidence="2" id="KW-1133">Transmembrane helix</keyword>
<name>A0A4U3M0L7_9ACTN</name>
<feature type="domain" description="Knr4/Smi1-like" evidence="3">
    <location>
        <begin position="188"/>
        <end position="315"/>
    </location>
</feature>
<reference evidence="4 5" key="1">
    <citation type="submission" date="2019-04" db="EMBL/GenBank/DDBJ databases">
        <title>Herbidospora sp. NEAU-GS14.nov., a novel actinomycete isolated from soil.</title>
        <authorList>
            <person name="Han L."/>
        </authorList>
    </citation>
    <scope>NUCLEOTIDE SEQUENCE [LARGE SCALE GENOMIC DNA]</scope>
    <source>
        <strain evidence="4 5">NEAU-GS14</strain>
    </source>
</reference>
<gene>
    <name evidence="4" type="ORF">FDA94_35205</name>
</gene>
<evidence type="ECO:0000256" key="1">
    <source>
        <dbReference type="SAM" id="MobiDB-lite"/>
    </source>
</evidence>
<keyword evidence="5" id="KW-1185">Reference proteome</keyword>
<dbReference type="EMBL" id="SZQA01000054">
    <property type="protein sequence ID" value="TKK80796.1"/>
    <property type="molecule type" value="Genomic_DNA"/>
</dbReference>
<dbReference type="SUPFAM" id="SSF160631">
    <property type="entry name" value="SMI1/KNR4-like"/>
    <property type="match status" value="1"/>
</dbReference>
<accession>A0A4U3M0L7</accession>
<feature type="transmembrane region" description="Helical" evidence="2">
    <location>
        <begin position="72"/>
        <end position="94"/>
    </location>
</feature>
<keyword evidence="2" id="KW-0472">Membrane</keyword>
<sequence length="335" mass="37136">MRRFLTPRALILFSATVAATVAVVFFLRRPRPPEPVVPEPVDETPAPWPPEPILGRPTDVRVPKPRRPLPRWAVAGLVLAVVAALGQLLVYVVFDKPQAPSAPRYECVFYECSWTSDEDDQIFGTVAQEDLTPALVTGPDADCAPEQGRAAVVRPAKRTTRQVNRQWRRIEAWLKENAPASHDGLNGPADPRKIAKAEAVMGLRFPDELKASLLRHDGGLGVMLNHLVPVGRIEEIWRGLCDLEDQDVAGPRDDWWDGRMIPIGEDGMGNHLIVDSVVRDVGDMDHEGSMTFEAGGVRIGSHLELLEKIADALEQNRPPGWWQPQVVDGVLDWEP</sequence>
<dbReference type="Proteomes" id="UP000308705">
    <property type="component" value="Unassembled WGS sequence"/>
</dbReference>
<keyword evidence="2" id="KW-0812">Transmembrane</keyword>
<organism evidence="4 5">
    <name type="scientific">Herbidospora galbida</name>
    <dbReference type="NCBI Taxonomy" id="2575442"/>
    <lineage>
        <taxon>Bacteria</taxon>
        <taxon>Bacillati</taxon>
        <taxon>Actinomycetota</taxon>
        <taxon>Actinomycetes</taxon>
        <taxon>Streptosporangiales</taxon>
        <taxon>Streptosporangiaceae</taxon>
        <taxon>Herbidospora</taxon>
    </lineage>
</organism>
<evidence type="ECO:0000313" key="5">
    <source>
        <dbReference type="Proteomes" id="UP000308705"/>
    </source>
</evidence>
<dbReference type="Gene3D" id="3.40.1580.10">
    <property type="entry name" value="SMI1/KNR4-like"/>
    <property type="match status" value="1"/>
</dbReference>
<proteinExistence type="predicted"/>
<evidence type="ECO:0000259" key="3">
    <source>
        <dbReference type="SMART" id="SM00860"/>
    </source>
</evidence>